<keyword evidence="4 7" id="KW-0812">Transmembrane</keyword>
<name>A0A364K9L9_9BACL</name>
<dbReference type="CDD" id="cd06261">
    <property type="entry name" value="TM_PBP2"/>
    <property type="match status" value="1"/>
</dbReference>
<keyword evidence="10" id="KW-1185">Reference proteome</keyword>
<feature type="transmembrane region" description="Helical" evidence="7">
    <location>
        <begin position="121"/>
        <end position="142"/>
    </location>
</feature>
<dbReference type="OrthoDB" id="2958608at2"/>
<evidence type="ECO:0000313" key="9">
    <source>
        <dbReference type="EMBL" id="RAL26983.1"/>
    </source>
</evidence>
<keyword evidence="5 7" id="KW-1133">Transmembrane helix</keyword>
<keyword evidence="6 7" id="KW-0472">Membrane</keyword>
<dbReference type="AlphaFoldDB" id="A0A364K9L9"/>
<feature type="transmembrane region" description="Helical" evidence="7">
    <location>
        <begin position="264"/>
        <end position="290"/>
    </location>
</feature>
<dbReference type="PROSITE" id="PS50928">
    <property type="entry name" value="ABC_TM1"/>
    <property type="match status" value="1"/>
</dbReference>
<keyword evidence="2 7" id="KW-0813">Transport</keyword>
<comment type="similarity">
    <text evidence="7">Belongs to the binding-protein-dependent transport system permease family.</text>
</comment>
<reference evidence="9 10" key="1">
    <citation type="submission" date="2018-06" db="EMBL/GenBank/DDBJ databases">
        <title>Thermoflavimicrobium daqus sp. nov., a thermophilic microbe isolated from Moutai-flavour Daqu.</title>
        <authorList>
            <person name="Wang X."/>
            <person name="Zhou H."/>
        </authorList>
    </citation>
    <scope>NUCLEOTIDE SEQUENCE [LARGE SCALE GENOMIC DNA]</scope>
    <source>
        <strain evidence="9 10">FBKL4.011</strain>
    </source>
</reference>
<dbReference type="SUPFAM" id="SSF161098">
    <property type="entry name" value="MetI-like"/>
    <property type="match status" value="1"/>
</dbReference>
<feature type="transmembrane region" description="Helical" evidence="7">
    <location>
        <begin position="83"/>
        <end position="109"/>
    </location>
</feature>
<dbReference type="RefSeq" id="WP_113657588.1">
    <property type="nucleotide sequence ID" value="NZ_KZ845663.1"/>
</dbReference>
<dbReference type="PANTHER" id="PTHR30465:SF0">
    <property type="entry name" value="OLIGOPEPTIDE TRANSPORT SYSTEM PERMEASE PROTEIN APPB"/>
    <property type="match status" value="1"/>
</dbReference>
<evidence type="ECO:0000313" key="10">
    <source>
        <dbReference type="Proteomes" id="UP000251213"/>
    </source>
</evidence>
<evidence type="ECO:0000256" key="6">
    <source>
        <dbReference type="ARBA" id="ARBA00023136"/>
    </source>
</evidence>
<dbReference type="EMBL" id="QJKK01000001">
    <property type="protein sequence ID" value="RAL26983.1"/>
    <property type="molecule type" value="Genomic_DNA"/>
</dbReference>
<dbReference type="GO" id="GO:0055085">
    <property type="term" value="P:transmembrane transport"/>
    <property type="evidence" value="ECO:0007669"/>
    <property type="project" value="InterPro"/>
</dbReference>
<feature type="transmembrane region" description="Helical" evidence="7">
    <location>
        <begin position="148"/>
        <end position="171"/>
    </location>
</feature>
<dbReference type="Proteomes" id="UP000251213">
    <property type="component" value="Unassembled WGS sequence"/>
</dbReference>
<comment type="caution">
    <text evidence="9">The sequence shown here is derived from an EMBL/GenBank/DDBJ whole genome shotgun (WGS) entry which is preliminary data.</text>
</comment>
<evidence type="ECO:0000256" key="7">
    <source>
        <dbReference type="RuleBase" id="RU363032"/>
    </source>
</evidence>
<feature type="transmembrane region" description="Helical" evidence="7">
    <location>
        <begin position="12"/>
        <end position="31"/>
    </location>
</feature>
<reference evidence="9 10" key="2">
    <citation type="submission" date="2018-06" db="EMBL/GenBank/DDBJ databases">
        <authorList>
            <person name="Zhirakovskaya E."/>
        </authorList>
    </citation>
    <scope>NUCLEOTIDE SEQUENCE [LARGE SCALE GENOMIC DNA]</scope>
    <source>
        <strain evidence="9 10">FBKL4.011</strain>
    </source>
</reference>
<dbReference type="GO" id="GO:0005886">
    <property type="term" value="C:plasma membrane"/>
    <property type="evidence" value="ECO:0007669"/>
    <property type="project" value="UniProtKB-SubCell"/>
</dbReference>
<evidence type="ECO:0000259" key="8">
    <source>
        <dbReference type="PROSITE" id="PS50928"/>
    </source>
</evidence>
<organism evidence="9 10">
    <name type="scientific">Thermoflavimicrobium daqui</name>
    <dbReference type="NCBI Taxonomy" id="2137476"/>
    <lineage>
        <taxon>Bacteria</taxon>
        <taxon>Bacillati</taxon>
        <taxon>Bacillota</taxon>
        <taxon>Bacilli</taxon>
        <taxon>Bacillales</taxon>
        <taxon>Thermoactinomycetaceae</taxon>
        <taxon>Thermoflavimicrobium</taxon>
    </lineage>
</organism>
<evidence type="ECO:0000256" key="5">
    <source>
        <dbReference type="ARBA" id="ARBA00022989"/>
    </source>
</evidence>
<feature type="domain" description="ABC transmembrane type-1" evidence="8">
    <location>
        <begin position="83"/>
        <end position="287"/>
    </location>
</feature>
<evidence type="ECO:0000256" key="3">
    <source>
        <dbReference type="ARBA" id="ARBA00022475"/>
    </source>
</evidence>
<evidence type="ECO:0000256" key="1">
    <source>
        <dbReference type="ARBA" id="ARBA00004651"/>
    </source>
</evidence>
<gene>
    <name evidence="9" type="ORF">DL897_02795</name>
</gene>
<dbReference type="Pfam" id="PF00528">
    <property type="entry name" value="BPD_transp_1"/>
    <property type="match status" value="1"/>
</dbReference>
<evidence type="ECO:0000256" key="2">
    <source>
        <dbReference type="ARBA" id="ARBA00022448"/>
    </source>
</evidence>
<evidence type="ECO:0000256" key="4">
    <source>
        <dbReference type="ARBA" id="ARBA00022692"/>
    </source>
</evidence>
<sequence>MIRKLFHGLYMGTLWVIILLVISTFPFLFSYDGNSFSFNEQIFTYVKNYFSGLLTGESFQYKWVADGFVLSEYSIWDEWPDSFVLSAVFLILTGIVAMGLGLFVGLWLAKRKAWVKDIFGFLSLLPDFFVGLLLCVLVIVIFQSTGILVAEVAATGSETAILLPFITLAYIPFMYMIRMVSFETYHVLTEDYILIAKAKGLSKWHIYSQHVIRNILPFVKADLFKICGMMIGSMYIVERIFNLRGVTKLFFLVHKWDIQGQYNIVTYTLLALMVIFFITYVTMRLLILLFEKIFAD</sequence>
<proteinExistence type="inferred from homology"/>
<comment type="subcellular location">
    <subcellularLocation>
        <location evidence="1 7">Cell membrane</location>
        <topology evidence="1 7">Multi-pass membrane protein</topology>
    </subcellularLocation>
</comment>
<accession>A0A364K9L9</accession>
<dbReference type="InterPro" id="IPR000515">
    <property type="entry name" value="MetI-like"/>
</dbReference>
<keyword evidence="3" id="KW-1003">Cell membrane</keyword>
<dbReference type="InterPro" id="IPR035906">
    <property type="entry name" value="MetI-like_sf"/>
</dbReference>
<dbReference type="PANTHER" id="PTHR30465">
    <property type="entry name" value="INNER MEMBRANE ABC TRANSPORTER"/>
    <property type="match status" value="1"/>
</dbReference>
<dbReference type="Gene3D" id="1.10.3720.10">
    <property type="entry name" value="MetI-like"/>
    <property type="match status" value="1"/>
</dbReference>
<protein>
    <recommendedName>
        <fullName evidence="8">ABC transmembrane type-1 domain-containing protein</fullName>
    </recommendedName>
</protein>